<dbReference type="AlphaFoldDB" id="A0ABD2P3M8"/>
<dbReference type="Proteomes" id="UP001516400">
    <property type="component" value="Unassembled WGS sequence"/>
</dbReference>
<keyword evidence="1" id="KW-0863">Zinc-finger</keyword>
<keyword evidence="1" id="KW-0479">Metal-binding</keyword>
<dbReference type="GO" id="GO:0008270">
    <property type="term" value="F:zinc ion binding"/>
    <property type="evidence" value="ECO:0007669"/>
    <property type="project" value="UniProtKB-UniRule"/>
</dbReference>
<protein>
    <recommendedName>
        <fullName evidence="2">ZAD domain-containing protein</fullName>
    </recommendedName>
</protein>
<evidence type="ECO:0000259" key="2">
    <source>
        <dbReference type="PROSITE" id="PS51915"/>
    </source>
</evidence>
<reference evidence="3 4" key="1">
    <citation type="journal article" date="2021" name="BMC Biol.">
        <title>Horizontally acquired antibacterial genes associated with adaptive radiation of ladybird beetles.</title>
        <authorList>
            <person name="Li H.S."/>
            <person name="Tang X.F."/>
            <person name="Huang Y.H."/>
            <person name="Xu Z.Y."/>
            <person name="Chen M.L."/>
            <person name="Du X.Y."/>
            <person name="Qiu B.Y."/>
            <person name="Chen P.T."/>
            <person name="Zhang W."/>
            <person name="Slipinski A."/>
            <person name="Escalona H.E."/>
            <person name="Waterhouse R.M."/>
            <person name="Zwick A."/>
            <person name="Pang H."/>
        </authorList>
    </citation>
    <scope>NUCLEOTIDE SEQUENCE [LARGE SCALE GENOMIC DNA]</scope>
    <source>
        <strain evidence="3">SYSU2018</strain>
    </source>
</reference>
<evidence type="ECO:0000256" key="1">
    <source>
        <dbReference type="PROSITE-ProRule" id="PRU01263"/>
    </source>
</evidence>
<sequence length="191" mass="21944">MKKFRNKKYNIDINNMTANKICRLCCLERISSKSKNIFVAKIREMVEKCSSLRVSEDDGLPTHICRTCLLTLTKFYAFRKNIERTDKILKKKFGQIKSKQDILDIALNKAQIESYNEHVYSDDVSFISPGEVGSIKPQVKVDNFSDINSNEDVGEILEYFIESADYKGIKLIKNNTLETNSVQLLKNSENS</sequence>
<proteinExistence type="predicted"/>
<accession>A0ABD2P3M8</accession>
<evidence type="ECO:0000313" key="3">
    <source>
        <dbReference type="EMBL" id="KAL3285494.1"/>
    </source>
</evidence>
<dbReference type="PROSITE" id="PS51915">
    <property type="entry name" value="ZAD"/>
    <property type="match status" value="1"/>
</dbReference>
<feature type="binding site" evidence="1">
    <location>
        <position position="25"/>
    </location>
    <ligand>
        <name>Zn(2+)</name>
        <dbReference type="ChEBI" id="CHEBI:29105"/>
    </ligand>
</feature>
<keyword evidence="1" id="KW-0862">Zinc</keyword>
<name>A0ABD2P3M8_9CUCU</name>
<organism evidence="3 4">
    <name type="scientific">Cryptolaemus montrouzieri</name>
    <dbReference type="NCBI Taxonomy" id="559131"/>
    <lineage>
        <taxon>Eukaryota</taxon>
        <taxon>Metazoa</taxon>
        <taxon>Ecdysozoa</taxon>
        <taxon>Arthropoda</taxon>
        <taxon>Hexapoda</taxon>
        <taxon>Insecta</taxon>
        <taxon>Pterygota</taxon>
        <taxon>Neoptera</taxon>
        <taxon>Endopterygota</taxon>
        <taxon>Coleoptera</taxon>
        <taxon>Polyphaga</taxon>
        <taxon>Cucujiformia</taxon>
        <taxon>Coccinelloidea</taxon>
        <taxon>Coccinellidae</taxon>
        <taxon>Scymninae</taxon>
        <taxon>Scymnini</taxon>
        <taxon>Cryptolaemus</taxon>
    </lineage>
</organism>
<dbReference type="InterPro" id="IPR012934">
    <property type="entry name" value="Znf_AD"/>
</dbReference>
<dbReference type="SUPFAM" id="SSF57716">
    <property type="entry name" value="Glucocorticoid receptor-like (DNA-binding domain)"/>
    <property type="match status" value="1"/>
</dbReference>
<dbReference type="SMART" id="SM00868">
    <property type="entry name" value="zf-AD"/>
    <property type="match status" value="1"/>
</dbReference>
<dbReference type="EMBL" id="JABFTP020000185">
    <property type="protein sequence ID" value="KAL3285494.1"/>
    <property type="molecule type" value="Genomic_DNA"/>
</dbReference>
<evidence type="ECO:0000313" key="4">
    <source>
        <dbReference type="Proteomes" id="UP001516400"/>
    </source>
</evidence>
<gene>
    <name evidence="3" type="ORF">HHI36_000026</name>
</gene>
<comment type="caution">
    <text evidence="3">The sequence shown here is derived from an EMBL/GenBank/DDBJ whole genome shotgun (WGS) entry which is preliminary data.</text>
</comment>
<feature type="binding site" evidence="1">
    <location>
        <position position="22"/>
    </location>
    <ligand>
        <name>Zn(2+)</name>
        <dbReference type="ChEBI" id="CHEBI:29105"/>
    </ligand>
</feature>
<dbReference type="Pfam" id="PF07776">
    <property type="entry name" value="zf-AD"/>
    <property type="match status" value="1"/>
</dbReference>
<keyword evidence="4" id="KW-1185">Reference proteome</keyword>
<feature type="domain" description="ZAD" evidence="2">
    <location>
        <begin position="20"/>
        <end position="92"/>
    </location>
</feature>
<dbReference type="Gene3D" id="3.40.1800.20">
    <property type="match status" value="1"/>
</dbReference>
<feature type="binding site" evidence="1">
    <location>
        <position position="65"/>
    </location>
    <ligand>
        <name>Zn(2+)</name>
        <dbReference type="ChEBI" id="CHEBI:29105"/>
    </ligand>
</feature>
<feature type="binding site" evidence="1">
    <location>
        <position position="68"/>
    </location>
    <ligand>
        <name>Zn(2+)</name>
        <dbReference type="ChEBI" id="CHEBI:29105"/>
    </ligand>
</feature>